<name>A0A6M0P9P1_9BACI</name>
<gene>
    <name evidence="2" type="ORF">G4D61_16140</name>
</gene>
<organism evidence="2 3">
    <name type="scientific">Heyndrickxia ginsengihumi</name>
    <dbReference type="NCBI Taxonomy" id="363870"/>
    <lineage>
        <taxon>Bacteria</taxon>
        <taxon>Bacillati</taxon>
        <taxon>Bacillota</taxon>
        <taxon>Bacilli</taxon>
        <taxon>Bacillales</taxon>
        <taxon>Bacillaceae</taxon>
        <taxon>Heyndrickxia</taxon>
    </lineage>
</organism>
<dbReference type="AlphaFoldDB" id="A0A6M0P9P1"/>
<keyword evidence="2" id="KW-0808">Transferase</keyword>
<keyword evidence="3" id="KW-1185">Reference proteome</keyword>
<protein>
    <submittedName>
        <fullName evidence="2">Glycosyltransferase family 2 protein</fullName>
    </submittedName>
</protein>
<dbReference type="SUPFAM" id="SSF53448">
    <property type="entry name" value="Nucleotide-diphospho-sugar transferases"/>
    <property type="match status" value="1"/>
</dbReference>
<dbReference type="Gene3D" id="1.25.40.10">
    <property type="entry name" value="Tetratricopeptide repeat domain"/>
    <property type="match status" value="1"/>
</dbReference>
<dbReference type="SMART" id="SM00028">
    <property type="entry name" value="TPR"/>
    <property type="match status" value="3"/>
</dbReference>
<dbReference type="GO" id="GO:0016740">
    <property type="term" value="F:transferase activity"/>
    <property type="evidence" value="ECO:0007669"/>
    <property type="project" value="UniProtKB-KW"/>
</dbReference>
<evidence type="ECO:0000259" key="1">
    <source>
        <dbReference type="Pfam" id="PF00535"/>
    </source>
</evidence>
<comment type="caution">
    <text evidence="2">The sequence shown here is derived from an EMBL/GenBank/DDBJ whole genome shotgun (WGS) entry which is preliminary data.</text>
</comment>
<proteinExistence type="predicted"/>
<reference evidence="2 3" key="2">
    <citation type="submission" date="2020-03" db="EMBL/GenBank/DDBJ databases">
        <title>Bacillus aquiflavi sp. nov., isolated from yellow water of strong flavor Chinese baijiu in Yibin region of China.</title>
        <authorList>
            <person name="Xie J."/>
        </authorList>
    </citation>
    <scope>NUCLEOTIDE SEQUENCE [LARGE SCALE GENOMIC DNA]</scope>
    <source>
        <strain evidence="2 3">Gsoil 114</strain>
    </source>
</reference>
<evidence type="ECO:0000313" key="3">
    <source>
        <dbReference type="Proteomes" id="UP000476934"/>
    </source>
</evidence>
<evidence type="ECO:0000313" key="2">
    <source>
        <dbReference type="EMBL" id="NEY21474.1"/>
    </source>
</evidence>
<sequence length="358" mass="42242">MVTISLCMIVKNEEDVIERCLKSIYDAVDEINIIDTGSTDNTVNIAQQYTDRVFNFNWIEDFAAARNYAFQQATKDFILWLDADDVILEKDKHLFMELKKGLSLDTDAVSMNYNLTLDKNGTAITSIKRHRLVKRERQFKWIGKVHEYLEVYGNIKHSDIAITHQPLKESEPNRNLQIYEKMIEQGEEFSPRDLFYYANELVDHQFYEKGIEHYLRFLNTNKGWSQDCINACNKLADCYTHLNIPELAIHWTIQAIIYGPPIPETCCRIGYHFYCKNDFNTAIYWYKQAIANSTNETVYFHNHICSTWLPHLQLAICYDRLEQYDVANYHNEQALEYSPDHPDILSNREYFKKVLNHQ</sequence>
<reference evidence="2 3" key="1">
    <citation type="submission" date="2020-02" db="EMBL/GenBank/DDBJ databases">
        <authorList>
            <person name="Feng H."/>
        </authorList>
    </citation>
    <scope>NUCLEOTIDE SEQUENCE [LARGE SCALE GENOMIC DNA]</scope>
    <source>
        <strain evidence="2 3">Gsoil 114</strain>
    </source>
</reference>
<dbReference type="InterPro" id="IPR001173">
    <property type="entry name" value="Glyco_trans_2-like"/>
</dbReference>
<accession>A0A6M0P9P1</accession>
<dbReference type="InterPro" id="IPR011990">
    <property type="entry name" value="TPR-like_helical_dom_sf"/>
</dbReference>
<dbReference type="EMBL" id="JAAIWK010000035">
    <property type="protein sequence ID" value="NEY21474.1"/>
    <property type="molecule type" value="Genomic_DNA"/>
</dbReference>
<dbReference type="PANTHER" id="PTHR43630">
    <property type="entry name" value="POLY-BETA-1,6-N-ACETYL-D-GLUCOSAMINE SYNTHASE"/>
    <property type="match status" value="1"/>
</dbReference>
<dbReference type="InterPro" id="IPR019734">
    <property type="entry name" value="TPR_rpt"/>
</dbReference>
<dbReference type="PANTHER" id="PTHR43630:SF2">
    <property type="entry name" value="GLYCOSYLTRANSFERASE"/>
    <property type="match status" value="1"/>
</dbReference>
<dbReference type="Gene3D" id="3.90.550.10">
    <property type="entry name" value="Spore Coat Polysaccharide Biosynthesis Protein SpsA, Chain A"/>
    <property type="match status" value="1"/>
</dbReference>
<dbReference type="Proteomes" id="UP000476934">
    <property type="component" value="Unassembled WGS sequence"/>
</dbReference>
<dbReference type="RefSeq" id="WP_163174411.1">
    <property type="nucleotide sequence ID" value="NZ_JAAIWK010000035.1"/>
</dbReference>
<dbReference type="Pfam" id="PF00535">
    <property type="entry name" value="Glycos_transf_2"/>
    <property type="match status" value="1"/>
</dbReference>
<dbReference type="SUPFAM" id="SSF48452">
    <property type="entry name" value="TPR-like"/>
    <property type="match status" value="1"/>
</dbReference>
<feature type="domain" description="Glycosyltransferase 2-like" evidence="1">
    <location>
        <begin position="5"/>
        <end position="91"/>
    </location>
</feature>
<dbReference type="InterPro" id="IPR029044">
    <property type="entry name" value="Nucleotide-diphossugar_trans"/>
</dbReference>
<dbReference type="CDD" id="cd02511">
    <property type="entry name" value="Beta4Glucosyltransferase"/>
    <property type="match status" value="1"/>
</dbReference>